<feature type="domain" description="Lipase maturation factor 1/2 N-terminal" evidence="11">
    <location>
        <begin position="122"/>
        <end position="277"/>
    </location>
</feature>
<feature type="transmembrane region" description="Helical" evidence="10">
    <location>
        <begin position="350"/>
        <end position="375"/>
    </location>
</feature>
<evidence type="ECO:0000256" key="2">
    <source>
        <dbReference type="ARBA" id="ARBA00005512"/>
    </source>
</evidence>
<evidence type="ECO:0000256" key="10">
    <source>
        <dbReference type="SAM" id="Phobius"/>
    </source>
</evidence>
<dbReference type="InterPro" id="IPR056511">
    <property type="entry name" value="IDM1_C"/>
</dbReference>
<feature type="compositionally biased region" description="Basic residues" evidence="9">
    <location>
        <begin position="979"/>
        <end position="989"/>
    </location>
</feature>
<evidence type="ECO:0000259" key="11">
    <source>
        <dbReference type="Pfam" id="PF06762"/>
    </source>
</evidence>
<keyword evidence="5 10" id="KW-1133">Transmembrane helix</keyword>
<name>A0AAW1RCS1_9CHLO</name>
<proteinExistence type="inferred from homology"/>
<dbReference type="InterPro" id="IPR057433">
    <property type="entry name" value="LMF1/2_C"/>
</dbReference>
<dbReference type="EMBL" id="JALJOU010000047">
    <property type="protein sequence ID" value="KAK9831355.1"/>
    <property type="molecule type" value="Genomic_DNA"/>
</dbReference>
<feature type="transmembrane region" description="Helical" evidence="10">
    <location>
        <begin position="81"/>
        <end position="103"/>
    </location>
</feature>
<dbReference type="GO" id="GO:0051604">
    <property type="term" value="P:protein maturation"/>
    <property type="evidence" value="ECO:0007669"/>
    <property type="project" value="InterPro"/>
</dbReference>
<evidence type="ECO:0000256" key="1">
    <source>
        <dbReference type="ARBA" id="ARBA00004477"/>
    </source>
</evidence>
<dbReference type="AlphaFoldDB" id="A0AAW1RCS1"/>
<keyword evidence="7" id="KW-0325">Glycoprotein</keyword>
<dbReference type="InterPro" id="IPR009613">
    <property type="entry name" value="LMF"/>
</dbReference>
<gene>
    <name evidence="14" type="ORF">WJX81_004903</name>
</gene>
<comment type="subcellular location">
    <subcellularLocation>
        <location evidence="1">Endoplasmic reticulum membrane</location>
        <topology evidence="1">Multi-pass membrane protein</topology>
    </subcellularLocation>
</comment>
<dbReference type="Proteomes" id="UP001445335">
    <property type="component" value="Unassembled WGS sequence"/>
</dbReference>
<comment type="similarity">
    <text evidence="2">Belongs to the lipase maturation factor family.</text>
</comment>
<dbReference type="Pfam" id="PF25179">
    <property type="entry name" value="LMF1_C"/>
    <property type="match status" value="1"/>
</dbReference>
<comment type="caution">
    <text evidence="14">The sequence shown here is derived from an EMBL/GenBank/DDBJ whole genome shotgun (WGS) entry which is preliminary data.</text>
</comment>
<keyword evidence="15" id="KW-1185">Reference proteome</keyword>
<organism evidence="14 15">
    <name type="scientific">Elliptochloris bilobata</name>
    <dbReference type="NCBI Taxonomy" id="381761"/>
    <lineage>
        <taxon>Eukaryota</taxon>
        <taxon>Viridiplantae</taxon>
        <taxon>Chlorophyta</taxon>
        <taxon>core chlorophytes</taxon>
        <taxon>Trebouxiophyceae</taxon>
        <taxon>Trebouxiophyceae incertae sedis</taxon>
        <taxon>Elliptochloris clade</taxon>
        <taxon>Elliptochloris</taxon>
    </lineage>
</organism>
<feature type="domain" description="Increased DNA methylation 1 C-terminal" evidence="12">
    <location>
        <begin position="773"/>
        <end position="888"/>
    </location>
</feature>
<accession>A0AAW1RCS1</accession>
<evidence type="ECO:0000313" key="14">
    <source>
        <dbReference type="EMBL" id="KAK9831355.1"/>
    </source>
</evidence>
<dbReference type="PANTHER" id="PTHR14463">
    <property type="entry name" value="LIPASE MATURATION FACTOR"/>
    <property type="match status" value="1"/>
</dbReference>
<evidence type="ECO:0000256" key="8">
    <source>
        <dbReference type="ARBA" id="ARBA00040643"/>
    </source>
</evidence>
<evidence type="ECO:0000256" key="9">
    <source>
        <dbReference type="SAM" id="MobiDB-lite"/>
    </source>
</evidence>
<evidence type="ECO:0000259" key="12">
    <source>
        <dbReference type="Pfam" id="PF23209"/>
    </source>
</evidence>
<feature type="compositionally biased region" description="Basic residues" evidence="9">
    <location>
        <begin position="944"/>
        <end position="954"/>
    </location>
</feature>
<feature type="domain" description="Lipase maturation factor 1/2 C-terminal" evidence="13">
    <location>
        <begin position="465"/>
        <end position="594"/>
    </location>
</feature>
<evidence type="ECO:0000259" key="13">
    <source>
        <dbReference type="Pfam" id="PF25179"/>
    </source>
</evidence>
<dbReference type="Pfam" id="PF06762">
    <property type="entry name" value="LMF1"/>
    <property type="match status" value="1"/>
</dbReference>
<keyword evidence="4" id="KW-0256">Endoplasmic reticulum</keyword>
<reference evidence="14 15" key="1">
    <citation type="journal article" date="2024" name="Nat. Commun.">
        <title>Phylogenomics reveals the evolutionary origins of lichenization in chlorophyte algae.</title>
        <authorList>
            <person name="Puginier C."/>
            <person name="Libourel C."/>
            <person name="Otte J."/>
            <person name="Skaloud P."/>
            <person name="Haon M."/>
            <person name="Grisel S."/>
            <person name="Petersen M."/>
            <person name="Berrin J.G."/>
            <person name="Delaux P.M."/>
            <person name="Dal Grande F."/>
            <person name="Keller J."/>
        </authorList>
    </citation>
    <scope>NUCLEOTIDE SEQUENCE [LARGE SCALE GENOMIC DNA]</scope>
    <source>
        <strain evidence="14 15">SAG 245.80</strain>
    </source>
</reference>
<sequence length="1089" mass="118199">MSYKAVRLLYLRSVGLIFLVAFASLYAQLPGLYGKDGLEPVRVFLARRAAFPSRVANFLRLPTLLWFYDIPGLDLDTALDLVALSGAAAAGAVAAGAVSPWALGAAWLAYLSLFNVGQTFLSFQWDILLLETGWAALWLALRTKGDAGQEPALAALLLQRWVLFKLMFCSGAVKIQARCPTWLRLTACHYHAATQCLPTPLAWYFHQLPGTLLKLAVAAAFVIELPATALILASWRPLRVIGAALQAFLQANIIATGNYNFFNLLTIALCVPLLDDAGAAEGDFERLTGVADGPGAPPARALWRRGVWLLCVAAGLSPVVYASVRMFAVVPDETERSGRRLQLAMTPDAFQAWLAAWLSWITGVWGAAMLAAWALDVWQALRPAVQCLLPARAAARTGSAKHGQASRAMAWWRVAGALAAGAGVAATFAIGARDLLALDASADAHYMAVPLARHAYQRAWRYHISSRYGLFRQMTGIGDSGEGRVVARPELDFQGSKDGVTWQSYIFRYKPGAPERAPPWVAPHQPRLDWQMWFAALGTPEQNPWCVHLAWRLLTGSAAAGRLLDDASPWRAAPPRHVRVMRWNMDFTRAAWGRQRRGPHDTELPVADAASSLWWSRQPTGQWMMALEANSSALNAFLAPHGWGPELARCPRQLFICECCQLGASHLGCEERAMGRKLSVTTDAYAWFCSKECDTVYQQMAALEGQRTALNENYSIEIAARHHKLCKGSGTVDTAFCMLQGAFDIKMDSGEDLLDLVCHSEETEDNDDQDEAAQLYNYSTFRVVVLRKGPSVVTAATLRVFGRAFAELPFVATKVGYRREGNLRRFMNALQALLRLLKVEHLVLPSLPQLRPMWMQRFGFTPLTIAEAAAVEQHVITLDSTSASLLKKPLLHVPMPAINLAMEDLRLGSGADAAAAAVSTPACPADQPAAASPATTSTDAPPAVHKKPASRMRSRLPSGPKPTPVPDSISAAAAVPAAKVRKRPPRAPPRHAQQPCTSALRATDAGAPAPPTPEALEMRLDIAVANALAEGISKYVDASAADALEAAKQAKEDLSRARLDALLNGGAMPPPCAPCSLTCRRCWMVRRAL</sequence>
<dbReference type="PANTHER" id="PTHR14463:SF5">
    <property type="entry name" value="LIPASE MATURATION FACTOR 2"/>
    <property type="match status" value="1"/>
</dbReference>
<feature type="transmembrane region" description="Helical" evidence="10">
    <location>
        <begin position="9"/>
        <end position="29"/>
    </location>
</feature>
<feature type="region of interest" description="Disordered" evidence="9">
    <location>
        <begin position="923"/>
        <end position="1010"/>
    </location>
</feature>
<dbReference type="InterPro" id="IPR057434">
    <property type="entry name" value="LMF1/2_N"/>
</dbReference>
<evidence type="ECO:0000256" key="4">
    <source>
        <dbReference type="ARBA" id="ARBA00022824"/>
    </source>
</evidence>
<evidence type="ECO:0000256" key="7">
    <source>
        <dbReference type="ARBA" id="ARBA00023180"/>
    </source>
</evidence>
<keyword evidence="6 10" id="KW-0472">Membrane</keyword>
<evidence type="ECO:0000256" key="3">
    <source>
        <dbReference type="ARBA" id="ARBA00022692"/>
    </source>
</evidence>
<protein>
    <recommendedName>
        <fullName evidence="8">Lipase maturation factor 2</fullName>
    </recommendedName>
</protein>
<feature type="transmembrane region" description="Helical" evidence="10">
    <location>
        <begin position="410"/>
        <end position="432"/>
    </location>
</feature>
<evidence type="ECO:0000256" key="6">
    <source>
        <dbReference type="ARBA" id="ARBA00023136"/>
    </source>
</evidence>
<feature type="compositionally biased region" description="Low complexity" evidence="9">
    <location>
        <begin position="923"/>
        <end position="943"/>
    </location>
</feature>
<dbReference type="Pfam" id="PF23209">
    <property type="entry name" value="IDM1_C"/>
    <property type="match status" value="1"/>
</dbReference>
<feature type="transmembrane region" description="Helical" evidence="10">
    <location>
        <begin position="307"/>
        <end position="330"/>
    </location>
</feature>
<evidence type="ECO:0000313" key="15">
    <source>
        <dbReference type="Proteomes" id="UP001445335"/>
    </source>
</evidence>
<keyword evidence="3 10" id="KW-0812">Transmembrane</keyword>
<evidence type="ECO:0000256" key="5">
    <source>
        <dbReference type="ARBA" id="ARBA00022989"/>
    </source>
</evidence>
<dbReference type="GO" id="GO:0005789">
    <property type="term" value="C:endoplasmic reticulum membrane"/>
    <property type="evidence" value="ECO:0007669"/>
    <property type="project" value="UniProtKB-SubCell"/>
</dbReference>